<proteinExistence type="predicted"/>
<keyword evidence="3" id="KW-1185">Reference proteome</keyword>
<feature type="compositionally biased region" description="Basic and acidic residues" evidence="1">
    <location>
        <begin position="58"/>
        <end position="71"/>
    </location>
</feature>
<dbReference type="EMBL" id="RQJX01000023">
    <property type="protein sequence ID" value="RQN02241.1"/>
    <property type="molecule type" value="Genomic_DNA"/>
</dbReference>
<dbReference type="AlphaFoldDB" id="A0A3N6YWZ0"/>
<sequence length="145" mass="15248">MTSPATSRTARALLAGAATSAYYATPDFIASRRRRGLTKIALAAVVTAASLPDALSPRSDDPTDSRSRRAEIQSLPRSRKLALAGGATAFLAGSVALTVGAERWVFRRGEARAAAGARLPHTRAAVFYGALTTVLSLIPTPDERR</sequence>
<dbReference type="Proteomes" id="UP000275225">
    <property type="component" value="Unassembled WGS sequence"/>
</dbReference>
<name>A0A3N6YWZ0_9ACTN</name>
<accession>A0A3N6YWZ0</accession>
<reference evidence="2 3" key="1">
    <citation type="submission" date="2018-11" db="EMBL/GenBank/DDBJ databases">
        <authorList>
            <person name="Li F."/>
        </authorList>
    </citation>
    <scope>NUCLEOTIDE SEQUENCE [LARGE SCALE GENOMIC DNA]</scope>
    <source>
        <strain evidence="2 3">YS17T</strain>
    </source>
</reference>
<evidence type="ECO:0000256" key="1">
    <source>
        <dbReference type="SAM" id="MobiDB-lite"/>
    </source>
</evidence>
<feature type="region of interest" description="Disordered" evidence="1">
    <location>
        <begin position="53"/>
        <end position="73"/>
    </location>
</feature>
<comment type="caution">
    <text evidence="2">The sequence shown here is derived from an EMBL/GenBank/DDBJ whole genome shotgun (WGS) entry which is preliminary data.</text>
</comment>
<evidence type="ECO:0000313" key="2">
    <source>
        <dbReference type="EMBL" id="RQN02241.1"/>
    </source>
</evidence>
<evidence type="ECO:0000313" key="3">
    <source>
        <dbReference type="Proteomes" id="UP000275225"/>
    </source>
</evidence>
<dbReference type="RefSeq" id="WP_124237786.1">
    <property type="nucleotide sequence ID" value="NZ_JBHUFI010000018.1"/>
</dbReference>
<protein>
    <submittedName>
        <fullName evidence="2">Peptidase S9</fullName>
    </submittedName>
</protein>
<organism evidence="2 3">
    <name type="scientific">Aeromicrobium camelliae</name>
    <dbReference type="NCBI Taxonomy" id="1538144"/>
    <lineage>
        <taxon>Bacteria</taxon>
        <taxon>Bacillati</taxon>
        <taxon>Actinomycetota</taxon>
        <taxon>Actinomycetes</taxon>
        <taxon>Propionibacteriales</taxon>
        <taxon>Nocardioidaceae</taxon>
        <taxon>Aeromicrobium</taxon>
    </lineage>
</organism>
<gene>
    <name evidence="2" type="ORF">EHW97_13965</name>
</gene>